<keyword evidence="9" id="KW-1185">Reference proteome</keyword>
<sequence>MNEHTSRHVALVPAAGSGSRIGAPLPKQYLPLAGRPMIAHTLAALCAVEAIEKVFVVLSVDDPEWGRHDWSWLGPKLVPLFCGGATRAASVLGGLRAIAGELGQGDWVLVHDAARPCIAPWEVQRLIGELEDDEVGGLLALPVADTLKRADGHGRVLETVARERLWQAQTPQMFRHVMLRRALEDAAEVTDEAGAIEAAGLHPKLVQGDASNLKVTWPVDLYLAERILEGRLEAAR</sequence>
<proteinExistence type="inferred from homology"/>
<comment type="similarity">
    <text evidence="3 7">Belongs to the IspD/TarI cytidylyltransferase family. IspD subfamily.</text>
</comment>
<dbReference type="AlphaFoldDB" id="A0A2I6S6K1"/>
<dbReference type="HAMAP" id="MF_00108">
    <property type="entry name" value="IspD"/>
    <property type="match status" value="1"/>
</dbReference>
<evidence type="ECO:0000256" key="6">
    <source>
        <dbReference type="ARBA" id="ARBA00023229"/>
    </source>
</evidence>
<dbReference type="CDD" id="cd02516">
    <property type="entry name" value="CDP-ME_synthetase"/>
    <property type="match status" value="1"/>
</dbReference>
<dbReference type="OrthoDB" id="9806837at2"/>
<gene>
    <name evidence="7" type="primary">ispD</name>
    <name evidence="8" type="ORF">C0099_08055</name>
</gene>
<comment type="pathway">
    <text evidence="2 7">Isoprenoid biosynthesis; isopentenyl diphosphate biosynthesis via DXP pathway; isopentenyl diphosphate from 1-deoxy-D-xylulose 5-phosphate: step 2/6.</text>
</comment>
<comment type="catalytic activity">
    <reaction evidence="1 7">
        <text>2-C-methyl-D-erythritol 4-phosphate + CTP + H(+) = 4-CDP-2-C-methyl-D-erythritol + diphosphate</text>
        <dbReference type="Rhea" id="RHEA:13429"/>
        <dbReference type="ChEBI" id="CHEBI:15378"/>
        <dbReference type="ChEBI" id="CHEBI:33019"/>
        <dbReference type="ChEBI" id="CHEBI:37563"/>
        <dbReference type="ChEBI" id="CHEBI:57823"/>
        <dbReference type="ChEBI" id="CHEBI:58262"/>
        <dbReference type="EC" id="2.7.7.60"/>
    </reaction>
</comment>
<name>A0A2I6S6K1_9RHOO</name>
<dbReference type="Pfam" id="PF01128">
    <property type="entry name" value="IspD"/>
    <property type="match status" value="1"/>
</dbReference>
<dbReference type="InterPro" id="IPR029044">
    <property type="entry name" value="Nucleotide-diphossugar_trans"/>
</dbReference>
<evidence type="ECO:0000256" key="1">
    <source>
        <dbReference type="ARBA" id="ARBA00001282"/>
    </source>
</evidence>
<keyword evidence="5 7" id="KW-0548">Nucleotidyltransferase</keyword>
<dbReference type="PANTHER" id="PTHR32125:SF4">
    <property type="entry name" value="2-C-METHYL-D-ERYTHRITOL 4-PHOSPHATE CYTIDYLYLTRANSFERASE, CHLOROPLASTIC"/>
    <property type="match status" value="1"/>
</dbReference>
<dbReference type="EMBL" id="CP025682">
    <property type="protein sequence ID" value="AUN94886.1"/>
    <property type="molecule type" value="Genomic_DNA"/>
</dbReference>
<dbReference type="UniPathway" id="UPA00056">
    <property type="reaction ID" value="UER00093"/>
</dbReference>
<dbReference type="InterPro" id="IPR001228">
    <property type="entry name" value="IspD"/>
</dbReference>
<dbReference type="Proteomes" id="UP000242205">
    <property type="component" value="Chromosome"/>
</dbReference>
<accession>A0A2I6S6K1</accession>
<evidence type="ECO:0000256" key="7">
    <source>
        <dbReference type="HAMAP-Rule" id="MF_00108"/>
    </source>
</evidence>
<dbReference type="InterPro" id="IPR018294">
    <property type="entry name" value="ISPD_synthase_CS"/>
</dbReference>
<dbReference type="GO" id="GO:0019288">
    <property type="term" value="P:isopentenyl diphosphate biosynthetic process, methylerythritol 4-phosphate pathway"/>
    <property type="evidence" value="ECO:0007669"/>
    <property type="project" value="UniProtKB-UniRule"/>
</dbReference>
<dbReference type="InterPro" id="IPR034683">
    <property type="entry name" value="IspD/TarI"/>
</dbReference>
<keyword evidence="4 7" id="KW-0808">Transferase</keyword>
<keyword evidence="6 7" id="KW-0414">Isoprene biosynthesis</keyword>
<dbReference type="PANTHER" id="PTHR32125">
    <property type="entry name" value="2-C-METHYL-D-ERYTHRITOL 4-PHOSPHATE CYTIDYLYLTRANSFERASE, CHLOROPLASTIC"/>
    <property type="match status" value="1"/>
</dbReference>
<protein>
    <recommendedName>
        <fullName evidence="7">2-C-methyl-D-erythritol 4-phosphate cytidylyltransferase</fullName>
        <ecNumber evidence="7">2.7.7.60</ecNumber>
    </recommendedName>
    <alternativeName>
        <fullName evidence="7">4-diphosphocytidyl-2C-methyl-D-erythritol synthase</fullName>
    </alternativeName>
    <alternativeName>
        <fullName evidence="7">MEP cytidylyltransferase</fullName>
        <shortName evidence="7">MCT</shortName>
    </alternativeName>
</protein>
<dbReference type="NCBIfam" id="TIGR00453">
    <property type="entry name" value="ispD"/>
    <property type="match status" value="1"/>
</dbReference>
<evidence type="ECO:0000313" key="8">
    <source>
        <dbReference type="EMBL" id="AUN94886.1"/>
    </source>
</evidence>
<comment type="function">
    <text evidence="7">Catalyzes the formation of 4-diphosphocytidyl-2-C-methyl-D-erythritol from CTP and 2-C-methyl-D-erythritol 4-phosphate (MEP).</text>
</comment>
<dbReference type="EC" id="2.7.7.60" evidence="7"/>
<dbReference type="FunFam" id="3.90.550.10:FF:000003">
    <property type="entry name" value="2-C-methyl-D-erythritol 4-phosphate cytidylyltransferase"/>
    <property type="match status" value="1"/>
</dbReference>
<feature type="site" description="Positions MEP for the nucleophilic attack" evidence="7">
    <location>
        <position position="162"/>
    </location>
</feature>
<organism evidence="8 9">
    <name type="scientific">Pseudazoarcus pumilus</name>
    <dbReference type="NCBI Taxonomy" id="2067960"/>
    <lineage>
        <taxon>Bacteria</taxon>
        <taxon>Pseudomonadati</taxon>
        <taxon>Pseudomonadota</taxon>
        <taxon>Betaproteobacteria</taxon>
        <taxon>Rhodocyclales</taxon>
        <taxon>Zoogloeaceae</taxon>
        <taxon>Pseudazoarcus</taxon>
    </lineage>
</organism>
<evidence type="ECO:0000256" key="5">
    <source>
        <dbReference type="ARBA" id="ARBA00022695"/>
    </source>
</evidence>
<feature type="site" description="Positions MEP for the nucleophilic attack" evidence="7">
    <location>
        <position position="214"/>
    </location>
</feature>
<dbReference type="Gene3D" id="3.90.550.10">
    <property type="entry name" value="Spore Coat Polysaccharide Biosynthesis Protein SpsA, Chain A"/>
    <property type="match status" value="1"/>
</dbReference>
<dbReference type="KEGG" id="atw:C0099_08055"/>
<dbReference type="PROSITE" id="PS01295">
    <property type="entry name" value="ISPD"/>
    <property type="match status" value="1"/>
</dbReference>
<evidence type="ECO:0000256" key="4">
    <source>
        <dbReference type="ARBA" id="ARBA00022679"/>
    </source>
</evidence>
<dbReference type="GO" id="GO:0050518">
    <property type="term" value="F:2-C-methyl-D-erythritol 4-phosphate cytidylyltransferase activity"/>
    <property type="evidence" value="ECO:0007669"/>
    <property type="project" value="UniProtKB-UniRule"/>
</dbReference>
<evidence type="ECO:0000313" key="9">
    <source>
        <dbReference type="Proteomes" id="UP000242205"/>
    </source>
</evidence>
<evidence type="ECO:0000256" key="2">
    <source>
        <dbReference type="ARBA" id="ARBA00004787"/>
    </source>
</evidence>
<evidence type="ECO:0000256" key="3">
    <source>
        <dbReference type="ARBA" id="ARBA00009789"/>
    </source>
</evidence>
<feature type="site" description="Transition state stabilizer" evidence="7">
    <location>
        <position position="20"/>
    </location>
</feature>
<dbReference type="SUPFAM" id="SSF53448">
    <property type="entry name" value="Nucleotide-diphospho-sugar transferases"/>
    <property type="match status" value="1"/>
</dbReference>
<reference evidence="8 9" key="1">
    <citation type="submission" date="2018-01" db="EMBL/GenBank/DDBJ databases">
        <authorList>
            <person name="Fu G.-Y."/>
        </authorList>
    </citation>
    <scope>NUCLEOTIDE SEQUENCE [LARGE SCALE GENOMIC DNA]</scope>
    <source>
        <strain evidence="8 9">SY39</strain>
    </source>
</reference>
<dbReference type="InterPro" id="IPR050088">
    <property type="entry name" value="IspD/TarI_cytidylyltransf_bact"/>
</dbReference>
<feature type="site" description="Transition state stabilizer" evidence="7">
    <location>
        <position position="27"/>
    </location>
</feature>
<dbReference type="RefSeq" id="WP_102246952.1">
    <property type="nucleotide sequence ID" value="NZ_CP025682.1"/>
</dbReference>